<protein>
    <submittedName>
        <fullName evidence="1">Uncharacterized protein</fullName>
    </submittedName>
</protein>
<evidence type="ECO:0000313" key="2">
    <source>
        <dbReference type="Proteomes" id="UP001259572"/>
    </source>
</evidence>
<dbReference type="Gene3D" id="2.60.169.10">
    <property type="entry name" value="Microviridae F protein"/>
    <property type="match status" value="1"/>
</dbReference>
<name>A0ABU3Q3Z2_9SPHN</name>
<comment type="caution">
    <text evidence="1">The sequence shown here is derived from an EMBL/GenBank/DDBJ whole genome shotgun (WGS) entry which is preliminary data.</text>
</comment>
<reference evidence="1 2" key="1">
    <citation type="submission" date="2023-05" db="EMBL/GenBank/DDBJ databases">
        <authorList>
            <person name="Guo Y."/>
        </authorList>
    </citation>
    <scope>NUCLEOTIDE SEQUENCE [LARGE SCALE GENOMIC DNA]</scope>
    <source>
        <strain evidence="1 2">GR2756</strain>
    </source>
</reference>
<accession>A0ABU3Q3Z2</accession>
<sequence length="375" mass="41322">MIAPVLPGETMQNLLLQARVVTDPIKSPLVGWWTEYYFFYVKLRDLDDRDTLTDMLVTNASVAGLATAADVPTNHRGDGINFSLKCLERVVDEYFRDDGEAFLEGAIDGLPLAAVDVHDFTDSAILDTATASSDDELPGENPTLPAHMSAFSDHYAHWEAMRDMQLTAATFEDWLKAFGVAAPREVREENHKPELIRYVREWSYPSNTINPADGAPSSAVSWSVAERADKDRFFAEPGFVFGVTVARPKVYFGNVEAAGSHYLDTPYAWLPAVLHSDPYTSLRKFTDTEGPLAATATGAYWIDIRDLFVHGDQYVNFAMTATDDSSVALPTAGMSRNYATSTDADALFVGAANKIKQDGRVDLRILSRIAEDTSL</sequence>
<dbReference type="InterPro" id="IPR037002">
    <property type="entry name" value="Microviridae_protein_F_sf"/>
</dbReference>
<proteinExistence type="predicted"/>
<keyword evidence="2" id="KW-1185">Reference proteome</keyword>
<dbReference type="RefSeq" id="WP_315723043.1">
    <property type="nucleotide sequence ID" value="NZ_JAVUPU010000001.1"/>
</dbReference>
<organism evidence="1 2">
    <name type="scientific">Sphingosinicella rhizophila</name>
    <dbReference type="NCBI Taxonomy" id="3050082"/>
    <lineage>
        <taxon>Bacteria</taxon>
        <taxon>Pseudomonadati</taxon>
        <taxon>Pseudomonadota</taxon>
        <taxon>Alphaproteobacteria</taxon>
        <taxon>Sphingomonadales</taxon>
        <taxon>Sphingosinicellaceae</taxon>
        <taxon>Sphingosinicella</taxon>
    </lineage>
</organism>
<gene>
    <name evidence="1" type="ORF">RQX22_01665</name>
</gene>
<dbReference type="Proteomes" id="UP001259572">
    <property type="component" value="Unassembled WGS sequence"/>
</dbReference>
<dbReference type="EMBL" id="JAVUPU010000001">
    <property type="protein sequence ID" value="MDT9597655.1"/>
    <property type="molecule type" value="Genomic_DNA"/>
</dbReference>
<evidence type="ECO:0000313" key="1">
    <source>
        <dbReference type="EMBL" id="MDT9597655.1"/>
    </source>
</evidence>